<dbReference type="InterPro" id="IPR006593">
    <property type="entry name" value="Cyt_b561/ferric_Rdtase_TM"/>
</dbReference>
<evidence type="ECO:0000313" key="11">
    <source>
        <dbReference type="EMBL" id="RDW65825.1"/>
    </source>
</evidence>
<feature type="transmembrane region" description="Helical" evidence="8">
    <location>
        <begin position="265"/>
        <end position="285"/>
    </location>
</feature>
<dbReference type="GO" id="GO:0016020">
    <property type="term" value="C:membrane"/>
    <property type="evidence" value="ECO:0007669"/>
    <property type="project" value="UniProtKB-SubCell"/>
</dbReference>
<proteinExistence type="predicted"/>
<keyword evidence="3 8" id="KW-0812">Transmembrane</keyword>
<protein>
    <recommendedName>
        <fullName evidence="10">Cytochrome b561 domain-containing protein</fullName>
    </recommendedName>
</protein>
<dbReference type="OrthoDB" id="19261at2759"/>
<dbReference type="Pfam" id="PF03188">
    <property type="entry name" value="Cytochrom_B561"/>
    <property type="match status" value="1"/>
</dbReference>
<keyword evidence="2" id="KW-0813">Transport</keyword>
<feature type="chain" id="PRO_5017739084" description="Cytochrome b561 domain-containing protein" evidence="9">
    <location>
        <begin position="25"/>
        <end position="473"/>
    </location>
</feature>
<reference evidence="11 12" key="1">
    <citation type="journal article" date="2018" name="IMA Fungus">
        <title>IMA Genome-F 9: Draft genome sequence of Annulohypoxylon stygium, Aspergillus mulundensis, Berkeleyomyces basicola (syn. Thielaviopsis basicola), Ceratocystis smalleyi, two Cercospora beticola strains, Coleophoma cylindrospora, Fusarium fracticaudum, Phialophora cf. hyalina, and Morchella septimelata.</title>
        <authorList>
            <person name="Wingfield B.D."/>
            <person name="Bills G.F."/>
            <person name="Dong Y."/>
            <person name="Huang W."/>
            <person name="Nel W.J."/>
            <person name="Swalarsk-Parry B.S."/>
            <person name="Vaghefi N."/>
            <person name="Wilken P.M."/>
            <person name="An Z."/>
            <person name="de Beer Z.W."/>
            <person name="De Vos L."/>
            <person name="Chen L."/>
            <person name="Duong T.A."/>
            <person name="Gao Y."/>
            <person name="Hammerbacher A."/>
            <person name="Kikkert J.R."/>
            <person name="Li Y."/>
            <person name="Li H."/>
            <person name="Li K."/>
            <person name="Li Q."/>
            <person name="Liu X."/>
            <person name="Ma X."/>
            <person name="Naidoo K."/>
            <person name="Pethybridge S.J."/>
            <person name="Sun J."/>
            <person name="Steenkamp E.T."/>
            <person name="van der Nest M.A."/>
            <person name="van Wyk S."/>
            <person name="Wingfield M.J."/>
            <person name="Xiong C."/>
            <person name="Yue Q."/>
            <person name="Zhang X."/>
        </authorList>
    </citation>
    <scope>NUCLEOTIDE SEQUENCE [LARGE SCALE GENOMIC DNA]</scope>
    <source>
        <strain evidence="11 12">DSM 5745</strain>
    </source>
</reference>
<evidence type="ECO:0000256" key="4">
    <source>
        <dbReference type="ARBA" id="ARBA00022982"/>
    </source>
</evidence>
<keyword evidence="5 8" id="KW-1133">Transmembrane helix</keyword>
<evidence type="ECO:0000259" key="10">
    <source>
        <dbReference type="SMART" id="SM00665"/>
    </source>
</evidence>
<feature type="transmembrane region" description="Helical" evidence="8">
    <location>
        <begin position="297"/>
        <end position="318"/>
    </location>
</feature>
<dbReference type="GeneID" id="38119934"/>
<feature type="transmembrane region" description="Helical" evidence="8">
    <location>
        <begin position="391"/>
        <end position="412"/>
    </location>
</feature>
<dbReference type="EMBL" id="PVWQ01000013">
    <property type="protein sequence ID" value="RDW65825.1"/>
    <property type="molecule type" value="Genomic_DNA"/>
</dbReference>
<evidence type="ECO:0000256" key="2">
    <source>
        <dbReference type="ARBA" id="ARBA00022448"/>
    </source>
</evidence>
<gene>
    <name evidence="11" type="ORF">DSM5745_09564</name>
</gene>
<dbReference type="Gene3D" id="1.20.120.1770">
    <property type="match status" value="1"/>
</dbReference>
<sequence>MQPLYWPILRAATLVFIFASRAVSEPVQYCRFGHEDSPDATIDFCLGISTFFNSSSNNQDLYMSIHVTKSSALGWTALGTGSMMAGSLMFIVYGDPFSSELNAPAVSVRTIDGHHQPHLLSSSDTGGAEIRVVKAEWASVDSAKDNSQSKTSNGNSVSVAEVAIICYSFTKWPGSPIDMDATAQPWIWAWNKHQEFDTFADVVHLDVHEHHAETGGWGRFYVDMARAVAKDILAPLSPPIRPGVATLGAWDIPGGWSWRNSFARFHGFIMSAAFLLCFPAGVVAMRSGSSKSFRYHWILQLIASTLVLVGVAIGLLRAHKISSPHHYIGLIVALLSLVQIWLGWRHHVLFVRIKQRQWASHGHIWLGRVFLLLGWTNIITGLFLTGRGWSLISLAASYISIAAVAVSSWVWYATRQRKQRGHPQNWEEESPLYALEATRDDYFAIAPDDDDESELESSNGSSKPVKLHKSDAE</sequence>
<dbReference type="PANTHER" id="PTHR47797:SF3">
    <property type="entry name" value="CYTOCHROME B561 DOMAIN-CONTAINING PROTEIN"/>
    <property type="match status" value="1"/>
</dbReference>
<feature type="transmembrane region" description="Helical" evidence="8">
    <location>
        <begin position="365"/>
        <end position="385"/>
    </location>
</feature>
<dbReference type="PANTHER" id="PTHR47797">
    <property type="entry name" value="DEHYDROGENASE, PUTATIVE (AFU_ORTHOLOGUE AFUA_8G05805)-RELATED"/>
    <property type="match status" value="1"/>
</dbReference>
<dbReference type="SUPFAM" id="SSF49344">
    <property type="entry name" value="CBD9-like"/>
    <property type="match status" value="1"/>
</dbReference>
<evidence type="ECO:0000256" key="5">
    <source>
        <dbReference type="ARBA" id="ARBA00022989"/>
    </source>
</evidence>
<dbReference type="Proteomes" id="UP000256690">
    <property type="component" value="Unassembled WGS sequence"/>
</dbReference>
<keyword evidence="6 8" id="KW-0472">Membrane</keyword>
<accession>A0A3D8QVM1</accession>
<dbReference type="CDD" id="cd09630">
    <property type="entry name" value="CDH_like_cytochrome"/>
    <property type="match status" value="1"/>
</dbReference>
<dbReference type="AlphaFoldDB" id="A0A3D8QVM1"/>
<dbReference type="RefSeq" id="XP_026599928.1">
    <property type="nucleotide sequence ID" value="XM_026751580.1"/>
</dbReference>
<keyword evidence="12" id="KW-1185">Reference proteome</keyword>
<feature type="transmembrane region" description="Helical" evidence="8">
    <location>
        <begin position="324"/>
        <end position="344"/>
    </location>
</feature>
<evidence type="ECO:0000256" key="6">
    <source>
        <dbReference type="ARBA" id="ARBA00023136"/>
    </source>
</evidence>
<feature type="region of interest" description="Disordered" evidence="7">
    <location>
        <begin position="448"/>
        <end position="473"/>
    </location>
</feature>
<keyword evidence="9" id="KW-0732">Signal</keyword>
<dbReference type="CDD" id="cd08760">
    <property type="entry name" value="Cyt_b561_FRRS1_like"/>
    <property type="match status" value="1"/>
</dbReference>
<feature type="domain" description="Cytochrome b561" evidence="10">
    <location>
        <begin position="265"/>
        <end position="382"/>
    </location>
</feature>
<dbReference type="Gene3D" id="2.60.40.1210">
    <property type="entry name" value="Cellobiose dehydrogenase, cytochrome domain"/>
    <property type="match status" value="1"/>
</dbReference>
<organism evidence="11 12">
    <name type="scientific">Aspergillus mulundensis</name>
    <dbReference type="NCBI Taxonomy" id="1810919"/>
    <lineage>
        <taxon>Eukaryota</taxon>
        <taxon>Fungi</taxon>
        <taxon>Dikarya</taxon>
        <taxon>Ascomycota</taxon>
        <taxon>Pezizomycotina</taxon>
        <taxon>Eurotiomycetes</taxon>
        <taxon>Eurotiomycetidae</taxon>
        <taxon>Eurotiales</taxon>
        <taxon>Aspergillaceae</taxon>
        <taxon>Aspergillus</taxon>
        <taxon>Aspergillus subgen. Nidulantes</taxon>
    </lineage>
</organism>
<comment type="caution">
    <text evidence="11">The sequence shown here is derived from an EMBL/GenBank/DDBJ whole genome shotgun (WGS) entry which is preliminary data.</text>
</comment>
<evidence type="ECO:0000256" key="7">
    <source>
        <dbReference type="SAM" id="MobiDB-lite"/>
    </source>
</evidence>
<evidence type="ECO:0000313" key="12">
    <source>
        <dbReference type="Proteomes" id="UP000256690"/>
    </source>
</evidence>
<dbReference type="SMART" id="SM00665">
    <property type="entry name" value="B561"/>
    <property type="match status" value="1"/>
</dbReference>
<name>A0A3D8QVM1_9EURO</name>
<evidence type="ECO:0000256" key="9">
    <source>
        <dbReference type="SAM" id="SignalP"/>
    </source>
</evidence>
<dbReference type="InterPro" id="IPR015920">
    <property type="entry name" value="Cellobiose_DH-like_cyt"/>
</dbReference>
<evidence type="ECO:0000256" key="3">
    <source>
        <dbReference type="ARBA" id="ARBA00022692"/>
    </source>
</evidence>
<evidence type="ECO:0000256" key="8">
    <source>
        <dbReference type="SAM" id="Phobius"/>
    </source>
</evidence>
<evidence type="ECO:0000256" key="1">
    <source>
        <dbReference type="ARBA" id="ARBA00004370"/>
    </source>
</evidence>
<dbReference type="STRING" id="1810919.A0A3D8QVM1"/>
<feature type="signal peptide" evidence="9">
    <location>
        <begin position="1"/>
        <end position="24"/>
    </location>
</feature>
<keyword evidence="4" id="KW-0249">Electron transport</keyword>
<comment type="subcellular location">
    <subcellularLocation>
        <location evidence="1">Membrane</location>
    </subcellularLocation>
</comment>